<dbReference type="PATRIC" id="fig|1423769.4.peg.2643"/>
<dbReference type="GO" id="GO:0003700">
    <property type="term" value="F:DNA-binding transcription factor activity"/>
    <property type="evidence" value="ECO:0007669"/>
    <property type="project" value="TreeGrafter"/>
</dbReference>
<dbReference type="EMBL" id="AZEU01000040">
    <property type="protein sequence ID" value="KRL52340.1"/>
    <property type="molecule type" value="Genomic_DNA"/>
</dbReference>
<organism evidence="1 2">
    <name type="scientific">Lacticaseibacillus manihotivorans DSM 13343 = JCM 12514</name>
    <dbReference type="NCBI Taxonomy" id="1423769"/>
    <lineage>
        <taxon>Bacteria</taxon>
        <taxon>Bacillati</taxon>
        <taxon>Bacillota</taxon>
        <taxon>Bacilli</taxon>
        <taxon>Lactobacillales</taxon>
        <taxon>Lactobacillaceae</taxon>
        <taxon>Lacticaseibacillus</taxon>
    </lineage>
</organism>
<sequence length="141" mass="15207">MKYSHKLSDAIHILAFVDIFQGGDVSSTMIASSIESNPSLVRRLMSQLAKADLLITRPGVSAASLARPAETISLLDVYRAIDDSQQLLHVDPKTSMACPVGRNIQATLDGVYDRVQQAAEAEMANVSLAEIIQDLQAKINA</sequence>
<dbReference type="SUPFAM" id="SSF46785">
    <property type="entry name" value="Winged helix' DNA-binding domain"/>
    <property type="match status" value="1"/>
</dbReference>
<dbReference type="PANTHER" id="PTHR33221:SF15">
    <property type="entry name" value="HTH-TYPE TRANSCRIPTIONAL REGULATOR YWGB-RELATED"/>
    <property type="match status" value="1"/>
</dbReference>
<dbReference type="Pfam" id="PF02082">
    <property type="entry name" value="Rrf2"/>
    <property type="match status" value="1"/>
</dbReference>
<dbReference type="InterPro" id="IPR036388">
    <property type="entry name" value="WH-like_DNA-bd_sf"/>
</dbReference>
<evidence type="ECO:0000313" key="1">
    <source>
        <dbReference type="EMBL" id="KRL52340.1"/>
    </source>
</evidence>
<dbReference type="Gene3D" id="1.10.10.10">
    <property type="entry name" value="Winged helix-like DNA-binding domain superfamily/Winged helix DNA-binding domain"/>
    <property type="match status" value="1"/>
</dbReference>
<keyword evidence="2" id="KW-1185">Reference proteome</keyword>
<dbReference type="PROSITE" id="PS51197">
    <property type="entry name" value="HTH_RRF2_2"/>
    <property type="match status" value="1"/>
</dbReference>
<protein>
    <submittedName>
        <fullName evidence="1">Transcriptional regulator family protein</fullName>
    </submittedName>
</protein>
<dbReference type="InterPro" id="IPR000944">
    <property type="entry name" value="Tscrpt_reg_Rrf2"/>
</dbReference>
<dbReference type="OrthoDB" id="213028at2"/>
<comment type="caution">
    <text evidence="1">The sequence shown here is derived from an EMBL/GenBank/DDBJ whole genome shotgun (WGS) entry which is preliminary data.</text>
</comment>
<dbReference type="PANTHER" id="PTHR33221">
    <property type="entry name" value="WINGED HELIX-TURN-HELIX TRANSCRIPTIONAL REGULATOR, RRF2 FAMILY"/>
    <property type="match status" value="1"/>
</dbReference>
<evidence type="ECO:0000313" key="2">
    <source>
        <dbReference type="Proteomes" id="UP000051790"/>
    </source>
</evidence>
<dbReference type="RefSeq" id="WP_054717889.1">
    <property type="nucleotide sequence ID" value="NZ_AZEU01000040.1"/>
</dbReference>
<dbReference type="Proteomes" id="UP000051790">
    <property type="component" value="Unassembled WGS sequence"/>
</dbReference>
<proteinExistence type="predicted"/>
<reference evidence="1 2" key="1">
    <citation type="journal article" date="2015" name="Genome Announc.">
        <title>Expanding the biotechnology potential of lactobacilli through comparative genomics of 213 strains and associated genera.</title>
        <authorList>
            <person name="Sun Z."/>
            <person name="Harris H.M."/>
            <person name="McCann A."/>
            <person name="Guo C."/>
            <person name="Argimon S."/>
            <person name="Zhang W."/>
            <person name="Yang X."/>
            <person name="Jeffery I.B."/>
            <person name="Cooney J.C."/>
            <person name="Kagawa T.F."/>
            <person name="Liu W."/>
            <person name="Song Y."/>
            <person name="Salvetti E."/>
            <person name="Wrobel A."/>
            <person name="Rasinkangas P."/>
            <person name="Parkhill J."/>
            <person name="Rea M.C."/>
            <person name="O'Sullivan O."/>
            <person name="Ritari J."/>
            <person name="Douillard F.P."/>
            <person name="Paul Ross R."/>
            <person name="Yang R."/>
            <person name="Briner A.E."/>
            <person name="Felis G.E."/>
            <person name="de Vos W.M."/>
            <person name="Barrangou R."/>
            <person name="Klaenhammer T.R."/>
            <person name="Caufield P.W."/>
            <person name="Cui Y."/>
            <person name="Zhang H."/>
            <person name="O'Toole P.W."/>
        </authorList>
    </citation>
    <scope>NUCLEOTIDE SEQUENCE [LARGE SCALE GENOMIC DNA]</scope>
    <source>
        <strain evidence="1 2">DSM 13343</strain>
    </source>
</reference>
<accession>A0A0R1RB38</accession>
<gene>
    <name evidence="1" type="ORF">FD01_GL002449</name>
</gene>
<dbReference type="AlphaFoldDB" id="A0A0R1RB38"/>
<dbReference type="GO" id="GO:0005829">
    <property type="term" value="C:cytosol"/>
    <property type="evidence" value="ECO:0007669"/>
    <property type="project" value="TreeGrafter"/>
</dbReference>
<name>A0A0R1RB38_9LACO</name>
<dbReference type="InterPro" id="IPR036390">
    <property type="entry name" value="WH_DNA-bd_sf"/>
</dbReference>